<protein>
    <submittedName>
        <fullName evidence="1">Uncharacterized protein</fullName>
    </submittedName>
</protein>
<keyword evidence="2" id="KW-1185">Reference proteome</keyword>
<evidence type="ECO:0000313" key="1">
    <source>
        <dbReference type="EnsemblMetazoa" id="GPAI022439-PA"/>
    </source>
</evidence>
<reference evidence="1" key="2">
    <citation type="submission" date="2020-05" db="UniProtKB">
        <authorList>
            <consortium name="EnsemblMetazoa"/>
        </authorList>
    </citation>
    <scope>IDENTIFICATION</scope>
    <source>
        <strain evidence="1">IAEA</strain>
    </source>
</reference>
<evidence type="ECO:0000313" key="2">
    <source>
        <dbReference type="Proteomes" id="UP000092445"/>
    </source>
</evidence>
<proteinExistence type="predicted"/>
<dbReference type="AlphaFoldDB" id="A0A1A9ZR54"/>
<organism evidence="1 2">
    <name type="scientific">Glossina pallidipes</name>
    <name type="common">Tsetse fly</name>
    <dbReference type="NCBI Taxonomy" id="7398"/>
    <lineage>
        <taxon>Eukaryota</taxon>
        <taxon>Metazoa</taxon>
        <taxon>Ecdysozoa</taxon>
        <taxon>Arthropoda</taxon>
        <taxon>Hexapoda</taxon>
        <taxon>Insecta</taxon>
        <taxon>Pterygota</taxon>
        <taxon>Neoptera</taxon>
        <taxon>Endopterygota</taxon>
        <taxon>Diptera</taxon>
        <taxon>Brachycera</taxon>
        <taxon>Muscomorpha</taxon>
        <taxon>Hippoboscoidea</taxon>
        <taxon>Glossinidae</taxon>
        <taxon>Glossina</taxon>
    </lineage>
</organism>
<reference evidence="2" key="1">
    <citation type="submission" date="2014-03" db="EMBL/GenBank/DDBJ databases">
        <authorList>
            <person name="Aksoy S."/>
            <person name="Warren W."/>
            <person name="Wilson R.K."/>
        </authorList>
    </citation>
    <scope>NUCLEOTIDE SEQUENCE [LARGE SCALE GENOMIC DNA]</scope>
    <source>
        <strain evidence="2">IAEA</strain>
    </source>
</reference>
<sequence>MWLKNWSGKVPVPLLFTIYISLLPAARAYLIHGHNHLNYNFRYLLLCYRSERADSRSPRQIALECYDLTFRIILCGGTFLRFAKEKKETFEEQLVNAMYQKKALHHKSFPDYRILYSCLRFQNPNLEYFTRKKQKLSQQEYHTKSNSSVIINTEIIGAHIAKRNRENHKAIKSCSKKSKQMAKEKKFLKEALTEPGQEGELRRIEP</sequence>
<dbReference type="Proteomes" id="UP000092445">
    <property type="component" value="Unassembled WGS sequence"/>
</dbReference>
<name>A0A1A9ZR54_GLOPL</name>
<accession>A0A1A9ZR54</accession>
<dbReference type="VEuPathDB" id="VectorBase:GPAI022439"/>
<dbReference type="EnsemblMetazoa" id="GPAI022439-RA">
    <property type="protein sequence ID" value="GPAI022439-PA"/>
    <property type="gene ID" value="GPAI022439"/>
</dbReference>